<proteinExistence type="predicted"/>
<dbReference type="RefSeq" id="WP_160614568.1">
    <property type="nucleotide sequence ID" value="NZ_JAUFQM010000001.1"/>
</dbReference>
<feature type="chain" id="PRO_5033009710" description="Tetratricopeptide repeat-containing protein" evidence="1">
    <location>
        <begin position="21"/>
        <end position="123"/>
    </location>
</feature>
<evidence type="ECO:0000256" key="1">
    <source>
        <dbReference type="SAM" id="SignalP"/>
    </source>
</evidence>
<comment type="caution">
    <text evidence="2">The sequence shown here is derived from an EMBL/GenBank/DDBJ whole genome shotgun (WGS) entry which is preliminary data.</text>
</comment>
<keyword evidence="3" id="KW-1185">Reference proteome</keyword>
<protein>
    <recommendedName>
        <fullName evidence="4">Tetratricopeptide repeat-containing protein</fullName>
    </recommendedName>
</protein>
<reference evidence="2 3" key="1">
    <citation type="submission" date="2019-12" db="EMBL/GenBank/DDBJ databases">
        <title>Genomic-based taxomic classification of the family Erythrobacteraceae.</title>
        <authorList>
            <person name="Xu L."/>
        </authorList>
    </citation>
    <scope>NUCLEOTIDE SEQUENCE [LARGE SCALE GENOMIC DNA]</scope>
    <source>
        <strain evidence="2 3">KCTC 42006</strain>
    </source>
</reference>
<keyword evidence="1" id="KW-0732">Signal</keyword>
<organism evidence="2 3">
    <name type="scientific">Pontixanthobacter aestiaquae</name>
    <dbReference type="NCBI Taxonomy" id="1509367"/>
    <lineage>
        <taxon>Bacteria</taxon>
        <taxon>Pseudomonadati</taxon>
        <taxon>Pseudomonadota</taxon>
        <taxon>Alphaproteobacteria</taxon>
        <taxon>Sphingomonadales</taxon>
        <taxon>Erythrobacteraceae</taxon>
        <taxon>Pontixanthobacter</taxon>
    </lineage>
</organism>
<sequence length="123" mass="13178">MALLVSAAALALLQPTPAPADMVDVAYNEMAAEQNAAAIERIEANDALDLDDPARLINLGIANAREGRVALARKLLNAAAHSETRFRLETASGEWVDSRWLARRALARLDEHAGIGPTRVAAR</sequence>
<dbReference type="Proteomes" id="UP000460290">
    <property type="component" value="Unassembled WGS sequence"/>
</dbReference>
<accession>A0A844Z931</accession>
<evidence type="ECO:0000313" key="3">
    <source>
        <dbReference type="Proteomes" id="UP000460290"/>
    </source>
</evidence>
<name>A0A844Z931_9SPHN</name>
<dbReference type="OrthoDB" id="92543at2"/>
<dbReference type="AlphaFoldDB" id="A0A844Z931"/>
<gene>
    <name evidence="2" type="ORF">GRI35_13155</name>
</gene>
<dbReference type="EMBL" id="WTYZ01000001">
    <property type="protein sequence ID" value="MXO84318.1"/>
    <property type="molecule type" value="Genomic_DNA"/>
</dbReference>
<evidence type="ECO:0008006" key="4">
    <source>
        <dbReference type="Google" id="ProtNLM"/>
    </source>
</evidence>
<feature type="signal peptide" evidence="1">
    <location>
        <begin position="1"/>
        <end position="20"/>
    </location>
</feature>
<evidence type="ECO:0000313" key="2">
    <source>
        <dbReference type="EMBL" id="MXO84318.1"/>
    </source>
</evidence>